<feature type="region of interest" description="Disordered" evidence="1">
    <location>
        <begin position="1"/>
        <end position="55"/>
    </location>
</feature>
<feature type="non-terminal residue" evidence="2">
    <location>
        <position position="1"/>
    </location>
</feature>
<reference evidence="2" key="1">
    <citation type="journal article" date="2014" name="Front. Microbiol.">
        <title>High frequency of phylogenetically diverse reductive dehalogenase-homologous genes in deep subseafloor sedimentary metagenomes.</title>
        <authorList>
            <person name="Kawai M."/>
            <person name="Futagami T."/>
            <person name="Toyoda A."/>
            <person name="Takaki Y."/>
            <person name="Nishi S."/>
            <person name="Hori S."/>
            <person name="Arai W."/>
            <person name="Tsubouchi T."/>
            <person name="Morono Y."/>
            <person name="Uchiyama I."/>
            <person name="Ito T."/>
            <person name="Fujiyama A."/>
            <person name="Inagaki F."/>
            <person name="Takami H."/>
        </authorList>
    </citation>
    <scope>NUCLEOTIDE SEQUENCE</scope>
    <source>
        <strain evidence="2">Expedition CK06-06</strain>
    </source>
</reference>
<comment type="caution">
    <text evidence="2">The sequence shown here is derived from an EMBL/GenBank/DDBJ whole genome shotgun (WGS) entry which is preliminary data.</text>
</comment>
<dbReference type="AlphaFoldDB" id="X1BBD1"/>
<protein>
    <submittedName>
        <fullName evidence="2">Uncharacterized protein</fullName>
    </submittedName>
</protein>
<sequence length="55" mass="6075">SGNGKEDQIVKNPYESVHLSRPEESSGFDNQHNDHNYESNCRLIGGRNEGSGDLS</sequence>
<evidence type="ECO:0000256" key="1">
    <source>
        <dbReference type="SAM" id="MobiDB-lite"/>
    </source>
</evidence>
<evidence type="ECO:0000313" key="2">
    <source>
        <dbReference type="EMBL" id="GAG81438.1"/>
    </source>
</evidence>
<organism evidence="2">
    <name type="scientific">marine sediment metagenome</name>
    <dbReference type="NCBI Taxonomy" id="412755"/>
    <lineage>
        <taxon>unclassified sequences</taxon>
        <taxon>metagenomes</taxon>
        <taxon>ecological metagenomes</taxon>
    </lineage>
</organism>
<dbReference type="EMBL" id="BART01013812">
    <property type="protein sequence ID" value="GAG81438.1"/>
    <property type="molecule type" value="Genomic_DNA"/>
</dbReference>
<gene>
    <name evidence="2" type="ORF">S01H4_28005</name>
</gene>
<name>X1BBD1_9ZZZZ</name>
<accession>X1BBD1</accession>
<proteinExistence type="predicted"/>